<feature type="compositionally biased region" description="Basic and acidic residues" evidence="1">
    <location>
        <begin position="34"/>
        <end position="45"/>
    </location>
</feature>
<dbReference type="OrthoDB" id="3546893at2759"/>
<feature type="region of interest" description="Disordered" evidence="1">
    <location>
        <begin position="1"/>
        <end position="45"/>
    </location>
</feature>
<organism evidence="2 3">
    <name type="scientific">Didymella glomerata</name>
    <dbReference type="NCBI Taxonomy" id="749621"/>
    <lineage>
        <taxon>Eukaryota</taxon>
        <taxon>Fungi</taxon>
        <taxon>Dikarya</taxon>
        <taxon>Ascomycota</taxon>
        <taxon>Pezizomycotina</taxon>
        <taxon>Dothideomycetes</taxon>
        <taxon>Pleosporomycetidae</taxon>
        <taxon>Pleosporales</taxon>
        <taxon>Pleosporineae</taxon>
        <taxon>Didymellaceae</taxon>
        <taxon>Didymella</taxon>
    </lineage>
</organism>
<gene>
    <name evidence="2" type="ORF">N0V87_009720</name>
</gene>
<sequence>MPQLYPGPRGPRVSPPKPLRSSIQQLRRMNSDASDARKDRLGRGERRYLRLGRESSVQLPGDESWLDELNEYEAEGVELDDEEVRRLVGTVLESGDEESDHYCVEDETLLDLEATPRAAGALGGERGVAEEDAMAGAEKSESSLWDESDAFWSSSTPPLEAGKLGVGAKSKKRQFQVAKDEPGTPQESPVLGHARSGKQHKDSYEVKSDRKRSVLGDGTPNLGVRIHVTSPTMTPGSYYDEQGFLR</sequence>
<proteinExistence type="predicted"/>
<feature type="region of interest" description="Disordered" evidence="1">
    <location>
        <begin position="115"/>
        <end position="246"/>
    </location>
</feature>
<feature type="compositionally biased region" description="Polar residues" evidence="1">
    <location>
        <begin position="21"/>
        <end position="33"/>
    </location>
</feature>
<reference evidence="2" key="1">
    <citation type="submission" date="2022-10" db="EMBL/GenBank/DDBJ databases">
        <title>Tapping the CABI collections for fungal endophytes: first genome assemblies for Collariella, Neodidymelliopsis, Ascochyta clinopodiicola, Didymella pomorum, Didymosphaeria variabile, Neocosmospora piperis and Neocucurbitaria cava.</title>
        <authorList>
            <person name="Hill R."/>
        </authorList>
    </citation>
    <scope>NUCLEOTIDE SEQUENCE</scope>
    <source>
        <strain evidence="2">IMI 360193</strain>
    </source>
</reference>
<keyword evidence="3" id="KW-1185">Reference proteome</keyword>
<accession>A0A9W8WR53</accession>
<dbReference type="Proteomes" id="UP001140562">
    <property type="component" value="Unassembled WGS sequence"/>
</dbReference>
<name>A0A9W8WR53_9PLEO</name>
<evidence type="ECO:0000256" key="1">
    <source>
        <dbReference type="SAM" id="MobiDB-lite"/>
    </source>
</evidence>
<dbReference type="EMBL" id="JAPEUV010000179">
    <property type="protein sequence ID" value="KAJ4330740.1"/>
    <property type="molecule type" value="Genomic_DNA"/>
</dbReference>
<feature type="compositionally biased region" description="Basic and acidic residues" evidence="1">
    <location>
        <begin position="199"/>
        <end position="214"/>
    </location>
</feature>
<protein>
    <submittedName>
        <fullName evidence="2">Uncharacterized protein</fullName>
    </submittedName>
</protein>
<dbReference type="AlphaFoldDB" id="A0A9W8WR53"/>
<evidence type="ECO:0000313" key="2">
    <source>
        <dbReference type="EMBL" id="KAJ4330740.1"/>
    </source>
</evidence>
<evidence type="ECO:0000313" key="3">
    <source>
        <dbReference type="Proteomes" id="UP001140562"/>
    </source>
</evidence>
<comment type="caution">
    <text evidence="2">The sequence shown here is derived from an EMBL/GenBank/DDBJ whole genome shotgun (WGS) entry which is preliminary data.</text>
</comment>